<dbReference type="AlphaFoldDB" id="A0A8H5G015"/>
<feature type="domain" description="MYND-type" evidence="5">
    <location>
        <begin position="235"/>
        <end position="271"/>
    </location>
</feature>
<dbReference type="OrthoDB" id="341421at2759"/>
<keyword evidence="2 4" id="KW-0863">Zinc-finger</keyword>
<dbReference type="PROSITE" id="PS01360">
    <property type="entry name" value="ZF_MYND_1"/>
    <property type="match status" value="1"/>
</dbReference>
<evidence type="ECO:0000256" key="4">
    <source>
        <dbReference type="PROSITE-ProRule" id="PRU00134"/>
    </source>
</evidence>
<dbReference type="EMBL" id="JAACJO010000008">
    <property type="protein sequence ID" value="KAF5355092.1"/>
    <property type="molecule type" value="Genomic_DNA"/>
</dbReference>
<keyword evidence="1" id="KW-0479">Metal-binding</keyword>
<evidence type="ECO:0000256" key="1">
    <source>
        <dbReference type="ARBA" id="ARBA00022723"/>
    </source>
</evidence>
<dbReference type="Gene3D" id="6.10.140.2220">
    <property type="match status" value="1"/>
</dbReference>
<dbReference type="Pfam" id="PF01753">
    <property type="entry name" value="zf-MYND"/>
    <property type="match status" value="1"/>
</dbReference>
<keyword evidence="7" id="KW-1185">Reference proteome</keyword>
<sequence length="408" mass="46346">MENFKLTRDAILNVLNEISINIPRHTKLKTDRLRHRLERCLDAAQRYGNLFGDENTIIDPSTYPPWTHSQGTVEKDLDRKIWGGIDLGISPGAFSNMCGLVVTLGEQWDRGIREVVLTDQESSAIAVKIHDVYCVEEGRPLLTIGFATIAGTRKMGIKRAIKSFYAAAKQSEAVMIYASPEEQALLFRLFKQNQSHLSPEFAQGISDDRCTASFLLPTSWLAMEDLSRLGKTTGCVACGDPTRYQCERCQSVQYCGKDCQRNHWVDHQHVCRAISSGTWHTVTLDPSPGGKMHSFKYMATINRYDDLGDKPNIDKLHATDQPPPNTYGDKYYLVKLQMPLLGPSTQILTYDKRKSFQLFIRQDLNPDTFSDAAHALGDYPKIYRWAQRVGDWEWKICFDQEPGIVSQW</sequence>
<evidence type="ECO:0000313" key="7">
    <source>
        <dbReference type="Proteomes" id="UP000559027"/>
    </source>
</evidence>
<dbReference type="Proteomes" id="UP000559027">
    <property type="component" value="Unassembled WGS sequence"/>
</dbReference>
<protein>
    <recommendedName>
        <fullName evidence="5">MYND-type domain-containing protein</fullName>
    </recommendedName>
</protein>
<comment type="caution">
    <text evidence="6">The sequence shown here is derived from an EMBL/GenBank/DDBJ whole genome shotgun (WGS) entry which is preliminary data.</text>
</comment>
<organism evidence="6 7">
    <name type="scientific">Leucocoprinus leucothites</name>
    <dbReference type="NCBI Taxonomy" id="201217"/>
    <lineage>
        <taxon>Eukaryota</taxon>
        <taxon>Fungi</taxon>
        <taxon>Dikarya</taxon>
        <taxon>Basidiomycota</taxon>
        <taxon>Agaricomycotina</taxon>
        <taxon>Agaricomycetes</taxon>
        <taxon>Agaricomycetidae</taxon>
        <taxon>Agaricales</taxon>
        <taxon>Agaricineae</taxon>
        <taxon>Agaricaceae</taxon>
        <taxon>Leucocoprinus</taxon>
    </lineage>
</organism>
<evidence type="ECO:0000256" key="3">
    <source>
        <dbReference type="ARBA" id="ARBA00022833"/>
    </source>
</evidence>
<proteinExistence type="predicted"/>
<accession>A0A8H5G015</accession>
<dbReference type="PROSITE" id="PS50865">
    <property type="entry name" value="ZF_MYND_2"/>
    <property type="match status" value="1"/>
</dbReference>
<dbReference type="InterPro" id="IPR002893">
    <property type="entry name" value="Znf_MYND"/>
</dbReference>
<dbReference type="SUPFAM" id="SSF144232">
    <property type="entry name" value="HIT/MYND zinc finger-like"/>
    <property type="match status" value="1"/>
</dbReference>
<dbReference type="GO" id="GO:0008270">
    <property type="term" value="F:zinc ion binding"/>
    <property type="evidence" value="ECO:0007669"/>
    <property type="project" value="UniProtKB-KW"/>
</dbReference>
<reference evidence="6 7" key="1">
    <citation type="journal article" date="2020" name="ISME J.">
        <title>Uncovering the hidden diversity of litter-decomposition mechanisms in mushroom-forming fungi.</title>
        <authorList>
            <person name="Floudas D."/>
            <person name="Bentzer J."/>
            <person name="Ahren D."/>
            <person name="Johansson T."/>
            <person name="Persson P."/>
            <person name="Tunlid A."/>
        </authorList>
    </citation>
    <scope>NUCLEOTIDE SEQUENCE [LARGE SCALE GENOMIC DNA]</scope>
    <source>
        <strain evidence="6 7">CBS 146.42</strain>
    </source>
</reference>
<evidence type="ECO:0000256" key="2">
    <source>
        <dbReference type="ARBA" id="ARBA00022771"/>
    </source>
</evidence>
<gene>
    <name evidence="6" type="ORF">D9756_005575</name>
</gene>
<keyword evidence="3" id="KW-0862">Zinc</keyword>
<evidence type="ECO:0000313" key="6">
    <source>
        <dbReference type="EMBL" id="KAF5355092.1"/>
    </source>
</evidence>
<name>A0A8H5G015_9AGAR</name>
<evidence type="ECO:0000259" key="5">
    <source>
        <dbReference type="PROSITE" id="PS50865"/>
    </source>
</evidence>